<gene>
    <name evidence="2" type="primary">Fmnl1</name>
</gene>
<name>A0AC58KA14_CASCN</name>
<organism evidence="1 2">
    <name type="scientific">Castor canadensis</name>
    <name type="common">American beaver</name>
    <dbReference type="NCBI Taxonomy" id="51338"/>
    <lineage>
        <taxon>Eukaryota</taxon>
        <taxon>Metazoa</taxon>
        <taxon>Chordata</taxon>
        <taxon>Craniata</taxon>
        <taxon>Vertebrata</taxon>
        <taxon>Euteleostomi</taxon>
        <taxon>Mammalia</taxon>
        <taxon>Eutheria</taxon>
        <taxon>Euarchontoglires</taxon>
        <taxon>Glires</taxon>
        <taxon>Rodentia</taxon>
        <taxon>Castorimorpha</taxon>
        <taxon>Castoridae</taxon>
        <taxon>Castor</taxon>
    </lineage>
</organism>
<evidence type="ECO:0000313" key="2">
    <source>
        <dbReference type="RefSeq" id="XP_073901721.1"/>
    </source>
</evidence>
<dbReference type="Proteomes" id="UP001732720">
    <property type="component" value="Chromosome 11"/>
</dbReference>
<evidence type="ECO:0000313" key="1">
    <source>
        <dbReference type="Proteomes" id="UP001732720"/>
    </source>
</evidence>
<accession>A0AC58KA14</accession>
<dbReference type="RefSeq" id="XP_073901721.1">
    <property type="nucleotide sequence ID" value="XM_074045620.1"/>
</dbReference>
<keyword evidence="1" id="KW-1185">Reference proteome</keyword>
<sequence>MGNAAGSAEQPAGPATPPPKQPVAPKQPMPAAGELEERFTRVLNCMNLPPDKVQLLSQYDNEKKWELICDQERFQVKNPPAAYIQKLKSYLDTGGVSRKVAADWMSNLGFKRRVQESTQVLRELETSLRTNHIGWVQEFLNEENCGLDVLLEYLAFAQCSVTYNMESTDNGASSAEKSKPLEQSVEDLSKGPASSVPKNRHLTIKLTPAHSRKTLRNSRIVSQKDDVHVCIMCLRAIMNYQSGFSLVMNHPACVNEIALSLNNKNPRTKALVLELLAAVCLVRGGHDIILAAFDNFKEVCGEQHRFEKLMEYFRNEDSNIDFMVACMQFINIVVHSVENMNFRVFLQYEFTHLGLDLYLERLRLTESDKLQVQIQAYLDNVFDVGALLEDTETKNALLEHMEELQEQVALLTDRLRDAENESMAKIAELEKQLSLARKELETLRERFSDSTPMGASRRPSEPEKVPAPAPARPSALELKVEELEEKGLIRVLRGPGDTVSIEIVPGAVATPSGGDVPTPKASMDSSSPDLPLEVESVPGAAPPPPPPLPGLQSQQEAPPSAPPLAPPLPGCPEPPSAPPLPGDLPPPPPPPPPPPLGNDGPVPPPPPPPPGGPPDALEGPSPEMGPGVKAKKPIQTKFRMPLLNWVALKPNQITGTVFTELNDEKVLQELDMSDFEEQFKTKSQGPSLDLSALKGKAAQKAPSKATLIEANRAKNLAITLRKGNLGADRICQAIEMYDLQTLGLDFLELLTRFLPTEYERSLIARFEREERPMEELSEEDRFMLRFSRIPRLPERMTTLTFLGNFPDTTQLLMPQLNAIIAASMSIKSSDKLRQILEIVLAFGNYMNSSKRGAAYGFRLQSLDALLEMKSTDRKQTLLHYLVKVIAEKYPQLTGFHTDLHFLDKAGSVSLDSVLGDVRSLQRGLELTQREFVRQDDCMVLKEFLRTNSPIMDKLLADSKTAQEAYESVVEYFGENPKTTSPSMFFSLFSRFTKAYKKAEQEVEQWKKEAAAQEAGADILGKGESPTPKSPPKARRQQMDLISELKRKQQKEPLIYESDRDGAIEDIITVLKTVPFTARTGKRTSRLLCEASLGEEVPL</sequence>
<reference evidence="2" key="1">
    <citation type="submission" date="2025-08" db="UniProtKB">
        <authorList>
            <consortium name="RefSeq"/>
        </authorList>
    </citation>
    <scope>IDENTIFICATION</scope>
</reference>
<protein>
    <submittedName>
        <fullName evidence="2">Formin-like protein 1 isoform X4</fullName>
    </submittedName>
</protein>
<proteinExistence type="predicted"/>